<reference evidence="1" key="1">
    <citation type="submission" date="2018-02" db="EMBL/GenBank/DDBJ databases">
        <title>Rhizophora mucronata_Transcriptome.</title>
        <authorList>
            <person name="Meera S.P."/>
            <person name="Sreeshan A."/>
            <person name="Augustine A."/>
        </authorList>
    </citation>
    <scope>NUCLEOTIDE SEQUENCE</scope>
    <source>
        <tissue evidence="1">Leaf</tissue>
    </source>
</reference>
<dbReference type="AlphaFoldDB" id="A0A2P2P5I0"/>
<protein>
    <submittedName>
        <fullName evidence="1">Uncharacterized protein</fullName>
    </submittedName>
</protein>
<name>A0A2P2P5I0_RHIMU</name>
<sequence>MCLGIIVKPLYCDLKVTCLSCGNSLVMKTEKRLHTSEVSLDSIAWEPHAL</sequence>
<organism evidence="1">
    <name type="scientific">Rhizophora mucronata</name>
    <name type="common">Asiatic mangrove</name>
    <dbReference type="NCBI Taxonomy" id="61149"/>
    <lineage>
        <taxon>Eukaryota</taxon>
        <taxon>Viridiplantae</taxon>
        <taxon>Streptophyta</taxon>
        <taxon>Embryophyta</taxon>
        <taxon>Tracheophyta</taxon>
        <taxon>Spermatophyta</taxon>
        <taxon>Magnoliopsida</taxon>
        <taxon>eudicotyledons</taxon>
        <taxon>Gunneridae</taxon>
        <taxon>Pentapetalae</taxon>
        <taxon>rosids</taxon>
        <taxon>fabids</taxon>
        <taxon>Malpighiales</taxon>
        <taxon>Rhizophoraceae</taxon>
        <taxon>Rhizophora</taxon>
    </lineage>
</organism>
<accession>A0A2P2P5I0</accession>
<proteinExistence type="predicted"/>
<evidence type="ECO:0000313" key="1">
    <source>
        <dbReference type="EMBL" id="MBX50026.1"/>
    </source>
</evidence>
<dbReference type="EMBL" id="GGEC01069542">
    <property type="protein sequence ID" value="MBX50026.1"/>
    <property type="molecule type" value="Transcribed_RNA"/>
</dbReference>